<keyword evidence="18" id="KW-1185">Reference proteome</keyword>
<feature type="signal peptide" evidence="14">
    <location>
        <begin position="1"/>
        <end position="18"/>
    </location>
</feature>
<keyword evidence="8 11" id="KW-0472">Membrane</keyword>
<keyword evidence="7 12" id="KW-0798">TonB box</keyword>
<dbReference type="InParanoid" id="A0A6M4H9E3"/>
<evidence type="ECO:0000256" key="12">
    <source>
        <dbReference type="RuleBase" id="RU003357"/>
    </source>
</evidence>
<evidence type="ECO:0000256" key="7">
    <source>
        <dbReference type="ARBA" id="ARBA00023077"/>
    </source>
</evidence>
<reference evidence="17 18" key="1">
    <citation type="submission" date="2020-04" db="EMBL/GenBank/DDBJ databases">
        <title>Usitatibacter rugosus gen. nov., sp. nov. and Usitatibacter palustris sp. nov., novel members of Usitatibacteraceae fam. nov. within the order Nitrosomonadales isolated from soil.</title>
        <authorList>
            <person name="Huber K.J."/>
            <person name="Neumann-Schaal M."/>
            <person name="Geppert A."/>
            <person name="Luckner M."/>
            <person name="Wanner G."/>
            <person name="Overmann J."/>
        </authorList>
    </citation>
    <scope>NUCLEOTIDE SEQUENCE [LARGE SCALE GENOMIC DNA]</scope>
    <source>
        <strain evidence="17 18">Swamp67</strain>
    </source>
</reference>
<keyword evidence="10 11" id="KW-0998">Cell outer membrane</keyword>
<dbReference type="CDD" id="cd01347">
    <property type="entry name" value="ligand_gated_channel"/>
    <property type="match status" value="1"/>
</dbReference>
<proteinExistence type="inferred from homology"/>
<evidence type="ECO:0000259" key="16">
    <source>
        <dbReference type="Pfam" id="PF07715"/>
    </source>
</evidence>
<dbReference type="EMBL" id="CP053073">
    <property type="protein sequence ID" value="QJR16210.1"/>
    <property type="molecule type" value="Genomic_DNA"/>
</dbReference>
<feature type="domain" description="TonB-dependent receptor-like beta-barrel" evidence="15">
    <location>
        <begin position="263"/>
        <end position="687"/>
    </location>
</feature>
<dbReference type="Pfam" id="PF07715">
    <property type="entry name" value="Plug"/>
    <property type="match status" value="1"/>
</dbReference>
<evidence type="ECO:0000256" key="9">
    <source>
        <dbReference type="ARBA" id="ARBA00023170"/>
    </source>
</evidence>
<name>A0A6M4H9E3_9PROT</name>
<dbReference type="InterPro" id="IPR037066">
    <property type="entry name" value="Plug_dom_sf"/>
</dbReference>
<dbReference type="InterPro" id="IPR039426">
    <property type="entry name" value="TonB-dep_rcpt-like"/>
</dbReference>
<evidence type="ECO:0000313" key="17">
    <source>
        <dbReference type="EMBL" id="QJR16210.1"/>
    </source>
</evidence>
<keyword evidence="3 11" id="KW-0813">Transport</keyword>
<dbReference type="Gene3D" id="2.170.130.10">
    <property type="entry name" value="TonB-dependent receptor, plug domain"/>
    <property type="match status" value="1"/>
</dbReference>
<protein>
    <submittedName>
        <fullName evidence="17">Vitamin B12 transporter BtuB</fullName>
    </submittedName>
</protein>
<accession>A0A6M4H9E3</accession>
<gene>
    <name evidence="17" type="primary">btuB_7</name>
    <name evidence="17" type="ORF">DSM104440_03039</name>
</gene>
<evidence type="ECO:0000256" key="3">
    <source>
        <dbReference type="ARBA" id="ARBA00022448"/>
    </source>
</evidence>
<evidence type="ECO:0000256" key="11">
    <source>
        <dbReference type="PROSITE-ProRule" id="PRU01360"/>
    </source>
</evidence>
<dbReference type="AlphaFoldDB" id="A0A6M4H9E3"/>
<dbReference type="PROSITE" id="PS52016">
    <property type="entry name" value="TONB_DEPENDENT_REC_3"/>
    <property type="match status" value="1"/>
</dbReference>
<evidence type="ECO:0000256" key="5">
    <source>
        <dbReference type="ARBA" id="ARBA00022692"/>
    </source>
</evidence>
<keyword evidence="9" id="KW-0675">Receptor</keyword>
<dbReference type="Gene3D" id="2.40.170.20">
    <property type="entry name" value="TonB-dependent receptor, beta-barrel domain"/>
    <property type="match status" value="1"/>
</dbReference>
<evidence type="ECO:0000256" key="13">
    <source>
        <dbReference type="SAM" id="MobiDB-lite"/>
    </source>
</evidence>
<organism evidence="17 18">
    <name type="scientific">Usitatibacter palustris</name>
    <dbReference type="NCBI Taxonomy" id="2732487"/>
    <lineage>
        <taxon>Bacteria</taxon>
        <taxon>Pseudomonadati</taxon>
        <taxon>Pseudomonadota</taxon>
        <taxon>Betaproteobacteria</taxon>
        <taxon>Nitrosomonadales</taxon>
        <taxon>Usitatibacteraceae</taxon>
        <taxon>Usitatibacter</taxon>
    </lineage>
</organism>
<keyword evidence="4 11" id="KW-1134">Transmembrane beta strand</keyword>
<dbReference type="Pfam" id="PF00593">
    <property type="entry name" value="TonB_dep_Rec_b-barrel"/>
    <property type="match status" value="1"/>
</dbReference>
<dbReference type="GO" id="GO:0044718">
    <property type="term" value="P:siderophore transmembrane transport"/>
    <property type="evidence" value="ECO:0007669"/>
    <property type="project" value="TreeGrafter"/>
</dbReference>
<dbReference type="SUPFAM" id="SSF56935">
    <property type="entry name" value="Porins"/>
    <property type="match status" value="1"/>
</dbReference>
<feature type="domain" description="TonB-dependent receptor plug" evidence="16">
    <location>
        <begin position="53"/>
        <end position="153"/>
    </location>
</feature>
<keyword evidence="5 11" id="KW-0812">Transmembrane</keyword>
<dbReference type="GO" id="GO:0009279">
    <property type="term" value="C:cell outer membrane"/>
    <property type="evidence" value="ECO:0007669"/>
    <property type="project" value="UniProtKB-SubCell"/>
</dbReference>
<dbReference type="GO" id="GO:0015344">
    <property type="term" value="F:siderophore uptake transmembrane transporter activity"/>
    <property type="evidence" value="ECO:0007669"/>
    <property type="project" value="TreeGrafter"/>
</dbReference>
<evidence type="ECO:0000256" key="4">
    <source>
        <dbReference type="ARBA" id="ARBA00022452"/>
    </source>
</evidence>
<dbReference type="InterPro" id="IPR036942">
    <property type="entry name" value="Beta-barrel_TonB_sf"/>
</dbReference>
<evidence type="ECO:0000313" key="18">
    <source>
        <dbReference type="Proteomes" id="UP000503096"/>
    </source>
</evidence>
<dbReference type="InterPro" id="IPR000531">
    <property type="entry name" value="Beta-barrel_TonB"/>
</dbReference>
<feature type="chain" id="PRO_5026676130" evidence="14">
    <location>
        <begin position="19"/>
        <end position="728"/>
    </location>
</feature>
<dbReference type="Proteomes" id="UP000503096">
    <property type="component" value="Chromosome"/>
</dbReference>
<evidence type="ECO:0000256" key="8">
    <source>
        <dbReference type="ARBA" id="ARBA00023136"/>
    </source>
</evidence>
<comment type="subcellular location">
    <subcellularLocation>
        <location evidence="1 11">Cell outer membrane</location>
        <topology evidence="1 11">Multi-pass membrane protein</topology>
    </subcellularLocation>
</comment>
<dbReference type="KEGG" id="upl:DSM104440_03039"/>
<evidence type="ECO:0000256" key="1">
    <source>
        <dbReference type="ARBA" id="ARBA00004571"/>
    </source>
</evidence>
<dbReference type="PANTHER" id="PTHR30069:SF29">
    <property type="entry name" value="HEMOGLOBIN AND HEMOGLOBIN-HAPTOGLOBIN-BINDING PROTEIN 1-RELATED"/>
    <property type="match status" value="1"/>
</dbReference>
<dbReference type="PANTHER" id="PTHR30069">
    <property type="entry name" value="TONB-DEPENDENT OUTER MEMBRANE RECEPTOR"/>
    <property type="match status" value="1"/>
</dbReference>
<dbReference type="InterPro" id="IPR012910">
    <property type="entry name" value="Plug_dom"/>
</dbReference>
<dbReference type="RefSeq" id="WP_171164131.1">
    <property type="nucleotide sequence ID" value="NZ_CP053073.1"/>
</dbReference>
<feature type="region of interest" description="Disordered" evidence="13">
    <location>
        <begin position="18"/>
        <end position="39"/>
    </location>
</feature>
<evidence type="ECO:0000256" key="10">
    <source>
        <dbReference type="ARBA" id="ARBA00023237"/>
    </source>
</evidence>
<evidence type="ECO:0000256" key="14">
    <source>
        <dbReference type="SAM" id="SignalP"/>
    </source>
</evidence>
<keyword evidence="6 14" id="KW-0732">Signal</keyword>
<comment type="similarity">
    <text evidence="2 11 12">Belongs to the TonB-dependent receptor family.</text>
</comment>
<sequence length="728" mass="80611">MSRLIPAFLCAASLTAVAQQTPAPATPTPPQPRKEEPQKLEKIEVQADGLAERRESTASKIIVNSEEIQKYGDTNLLEVLKRLPGVTVDSGPGGRGGAVRMRGLGSGYTQILVNGERMPPGFTLDSIAPDLIERIEIIRGASAEYSAQAMAGTINVVLKRALSTQRKELKLNVSLENDKPNVNVSGQWADKSGSLSWTLPFNATRFSFTGEGSSEQRVYDPDWDLTQFFLSRRLSEGFGGNVNIAPRLSWNLGTNNTLNVDAFALFNPFRGHFIEDNTPVSGPPPQYVSTDLRVANTNRTARANAQWVRRFTDGSRIDAKVGGTIFDFNSDSTFAGNDLAGITTLERTVDSTIRDGGLTTIGKYSFPVTKGHAMVTGWDGGWNEREDTRLQQDLNPVTGVATRLDEAFDTSIRRFALFGQDEWDVTDRLAVYLGLRWEGIETKSAGNTYDEIRNRSSVWSPIVNVLWKLPNTTKDQVRAGLSRTYRPPQIQELVPRRFFAPNNSPTTPDFIGNPDLKPELAWGLDAAYEHYPDAGGNMSISAYYRIIDDVIQREVVFEDGLYISRPGNVGSAVVRGLEFDAKGKLKQIWADGPDVDLRGNFAINRSKVDTLPGPNNRLDSQVPWNGTVAFDYKVPTTPLTVGSSFTARAGGTVRTSLAQTLYRSVTRQLEAYGLWRFSPTYQLRFTVQDILAQDALTVNSFTDATGTVERTTLDSRFRRFSFLWEMKL</sequence>
<evidence type="ECO:0000256" key="6">
    <source>
        <dbReference type="ARBA" id="ARBA00022729"/>
    </source>
</evidence>
<evidence type="ECO:0000259" key="15">
    <source>
        <dbReference type="Pfam" id="PF00593"/>
    </source>
</evidence>
<evidence type="ECO:0000256" key="2">
    <source>
        <dbReference type="ARBA" id="ARBA00009810"/>
    </source>
</evidence>